<reference evidence="4" key="1">
    <citation type="submission" date="2016-06" db="UniProtKB">
        <authorList>
            <consortium name="WormBaseParasite"/>
        </authorList>
    </citation>
    <scope>IDENTIFICATION</scope>
</reference>
<dbReference type="EMBL" id="UYRW01001100">
    <property type="protein sequence ID" value="VDK74088.1"/>
    <property type="molecule type" value="Genomic_DNA"/>
</dbReference>
<feature type="compositionally biased region" description="Polar residues" evidence="1">
    <location>
        <begin position="222"/>
        <end position="240"/>
    </location>
</feature>
<dbReference type="WBParaSite" id="nOo.2.0.1.t04692-RA">
    <property type="protein sequence ID" value="nOo.2.0.1.t04692-RA"/>
    <property type="gene ID" value="nOo.2.0.1.g04692"/>
</dbReference>
<evidence type="ECO:0000313" key="2">
    <source>
        <dbReference type="EMBL" id="VDK74088.1"/>
    </source>
</evidence>
<evidence type="ECO:0000256" key="1">
    <source>
        <dbReference type="SAM" id="MobiDB-lite"/>
    </source>
</evidence>
<evidence type="ECO:0000313" key="3">
    <source>
        <dbReference type="Proteomes" id="UP000271087"/>
    </source>
</evidence>
<dbReference type="GO" id="GO:0000226">
    <property type="term" value="P:microtubule cytoskeleton organization"/>
    <property type="evidence" value="ECO:0007669"/>
    <property type="project" value="TreeGrafter"/>
</dbReference>
<feature type="region of interest" description="Disordered" evidence="1">
    <location>
        <begin position="522"/>
        <end position="554"/>
    </location>
</feature>
<dbReference type="PANTHER" id="PTHR21567">
    <property type="entry name" value="CLASP"/>
    <property type="match status" value="1"/>
</dbReference>
<feature type="compositionally biased region" description="Low complexity" evidence="1">
    <location>
        <begin position="39"/>
        <end position="58"/>
    </location>
</feature>
<organism evidence="4">
    <name type="scientific">Onchocerca ochengi</name>
    <name type="common">Filarial nematode worm</name>
    <dbReference type="NCBI Taxonomy" id="42157"/>
    <lineage>
        <taxon>Eukaryota</taxon>
        <taxon>Metazoa</taxon>
        <taxon>Ecdysozoa</taxon>
        <taxon>Nematoda</taxon>
        <taxon>Chromadorea</taxon>
        <taxon>Rhabditida</taxon>
        <taxon>Spirurina</taxon>
        <taxon>Spiruromorpha</taxon>
        <taxon>Filarioidea</taxon>
        <taxon>Onchocercidae</taxon>
        <taxon>Onchocerca</taxon>
    </lineage>
</organism>
<dbReference type="GO" id="GO:0005881">
    <property type="term" value="C:cytoplasmic microtubule"/>
    <property type="evidence" value="ECO:0007669"/>
    <property type="project" value="TreeGrafter"/>
</dbReference>
<dbReference type="InterPro" id="IPR016024">
    <property type="entry name" value="ARM-type_fold"/>
</dbReference>
<dbReference type="GO" id="GO:0008017">
    <property type="term" value="F:microtubule binding"/>
    <property type="evidence" value="ECO:0007669"/>
    <property type="project" value="TreeGrafter"/>
</dbReference>
<feature type="region of interest" description="Disordered" evidence="1">
    <location>
        <begin position="22"/>
        <end position="64"/>
    </location>
</feature>
<proteinExistence type="predicted"/>
<keyword evidence="3" id="KW-1185">Reference proteome</keyword>
<feature type="compositionally biased region" description="Low complexity" evidence="1">
    <location>
        <begin position="525"/>
        <end position="551"/>
    </location>
</feature>
<gene>
    <name evidence="2" type="ORF">NOO_LOCUS4692</name>
</gene>
<evidence type="ECO:0000313" key="4">
    <source>
        <dbReference type="WBParaSite" id="nOo.2.0.1.t04692-RA"/>
    </source>
</evidence>
<dbReference type="SUPFAM" id="SSF48371">
    <property type="entry name" value="ARM repeat"/>
    <property type="match status" value="1"/>
</dbReference>
<dbReference type="GO" id="GO:0005929">
    <property type="term" value="C:cilium"/>
    <property type="evidence" value="ECO:0007669"/>
    <property type="project" value="TreeGrafter"/>
</dbReference>
<dbReference type="PANTHER" id="PTHR21567:SF87">
    <property type="entry name" value="CRESCERIN-LIKE PROTEIN CHE-12"/>
    <property type="match status" value="1"/>
</dbReference>
<dbReference type="InterPro" id="IPR011989">
    <property type="entry name" value="ARM-like"/>
</dbReference>
<sequence length="787" mass="87282">MDREGWKKSLKTDNLDYEWIMSGSSGSSSVFSRRKWPPVTSVGKLSSSSVSTSENTNNEPIDDGEIQWKENFNEMLADSQDENIPANDTKTSIIERPYSNGCNHYKLNGNDVHEKYWNDNPSRLKSKSLKVKKNLDLSQPEEDNVQLSDSVDRIRLEKLQLDSNLHQKAYNDNNMIHKNAINAVNAKNTVGKRIGDENFAENGYTQTKSYKSDGNLFANNISQNGKVSNPNALPSKSGNNYDGYAPSEPAIPTRSLLSLVKKSLSHQNLACTSKSTGISQRAHASLKKNNKDNLSGKLKSASSMRSIVSNSSSIASISRRNKGIQNMEALLKNPESSLNDALEKLDAEDWNGKFCAIEVIIALAEMSPDVLVGNIHRVCLVLMQKAGDVTNAFIRDDATIALEKMIKYASPGRSLNALVTAGAKSKSNTIRACCANLLIKLVERMGSINAVSSVEFPRFVTSLLLFARDANVIVRQTGKYGIRLLSQNNDLFDDAVRKSLNESERQNLRDVLEAINRKGMEESHLGSSTTSLGSISISRSSSVRRSGSNGRDATISQGIQQDLMEIRNNLIANEWERRMKGLKEFSEIVMKNDRAAISDTKVLGAFVGRTSDINFKVSVEAMETLITILPTLSPHFSKEPSLKTVLYQLVNSLMSHLASRSEGHRQHAKLCFEEITKYIENITLLASFSSATKQANVKQKPFMLHTLGKLMESVYSIKPRQVEATGLPVLWELLKTPPRSCSDLEVRDAIRNYAITLARCFGVKTLLELSTFRISPSQKKTLQELVS</sequence>
<accession>A0A182E9I1</accession>
<reference evidence="2 3" key="2">
    <citation type="submission" date="2018-08" db="EMBL/GenBank/DDBJ databases">
        <authorList>
            <person name="Laetsch R D."/>
            <person name="Stevens L."/>
            <person name="Kumar S."/>
            <person name="Blaxter L. M."/>
        </authorList>
    </citation>
    <scope>NUCLEOTIDE SEQUENCE [LARGE SCALE GENOMIC DNA]</scope>
</reference>
<dbReference type="Gene3D" id="1.25.10.10">
    <property type="entry name" value="Leucine-rich Repeat Variant"/>
    <property type="match status" value="2"/>
</dbReference>
<protein>
    <submittedName>
        <fullName evidence="4">CLASP_N domain-containing protein</fullName>
    </submittedName>
</protein>
<dbReference type="AlphaFoldDB" id="A0A182E9I1"/>
<dbReference type="Proteomes" id="UP000271087">
    <property type="component" value="Unassembled WGS sequence"/>
</dbReference>
<name>A0A182E9I1_ONCOC</name>
<dbReference type="OrthoDB" id="5870094at2759"/>
<feature type="region of interest" description="Disordered" evidence="1">
    <location>
        <begin position="222"/>
        <end position="247"/>
    </location>
</feature>